<dbReference type="Proteomes" id="UP001196413">
    <property type="component" value="Unassembled WGS sequence"/>
</dbReference>
<keyword evidence="3" id="KW-1185">Reference proteome</keyword>
<dbReference type="AlphaFoldDB" id="A0AAD5QGP4"/>
<evidence type="ECO:0000313" key="2">
    <source>
        <dbReference type="EMBL" id="KAJ1350622.1"/>
    </source>
</evidence>
<evidence type="ECO:0000256" key="1">
    <source>
        <dbReference type="SAM" id="MobiDB-lite"/>
    </source>
</evidence>
<reference evidence="2" key="1">
    <citation type="submission" date="2021-06" db="EMBL/GenBank/DDBJ databases">
        <title>Parelaphostrongylus tenuis whole genome reference sequence.</title>
        <authorList>
            <person name="Garwood T.J."/>
            <person name="Larsen P.A."/>
            <person name="Fountain-Jones N.M."/>
            <person name="Garbe J.R."/>
            <person name="Macchietto M.G."/>
            <person name="Kania S.A."/>
            <person name="Gerhold R.W."/>
            <person name="Richards J.E."/>
            <person name="Wolf T.M."/>
        </authorList>
    </citation>
    <scope>NUCLEOTIDE SEQUENCE</scope>
    <source>
        <strain evidence="2">MNPRO001-30</strain>
        <tissue evidence="2">Meninges</tissue>
    </source>
</reference>
<gene>
    <name evidence="2" type="ORF">KIN20_006452</name>
</gene>
<proteinExistence type="predicted"/>
<feature type="region of interest" description="Disordered" evidence="1">
    <location>
        <begin position="82"/>
        <end position="110"/>
    </location>
</feature>
<organism evidence="2 3">
    <name type="scientific">Parelaphostrongylus tenuis</name>
    <name type="common">Meningeal worm</name>
    <dbReference type="NCBI Taxonomy" id="148309"/>
    <lineage>
        <taxon>Eukaryota</taxon>
        <taxon>Metazoa</taxon>
        <taxon>Ecdysozoa</taxon>
        <taxon>Nematoda</taxon>
        <taxon>Chromadorea</taxon>
        <taxon>Rhabditida</taxon>
        <taxon>Rhabditina</taxon>
        <taxon>Rhabditomorpha</taxon>
        <taxon>Strongyloidea</taxon>
        <taxon>Metastrongylidae</taxon>
        <taxon>Parelaphostrongylus</taxon>
    </lineage>
</organism>
<accession>A0AAD5QGP4</accession>
<protein>
    <submittedName>
        <fullName evidence="2">Uncharacterized protein</fullName>
    </submittedName>
</protein>
<sequence length="288" mass="32770">MAFSDSDLLPVQALLHRDVRRNRKVCLGGDKDERSGSRASHTHLTVRFLGMSSTVIHHLSDNLEIGYFLYCKCGENQTVHAAASSTQQPQPISSSSPPESPGSPLQSTRSFSNSTAFHRLDIFEILILGGNRSHITLENMQTDATAENQQVARQEQSNILSLDQLEATLICCVCLNIFLTPIKAPDVPLQPDQMFESSTQEMIRNWAIIERRSICTVSWVRLDLDSLIFIRLLPTLLCGLLRRSREEIALIETSVQQNLREYQRLLQYSLTADQFRPRTRWRFGRWIS</sequence>
<evidence type="ECO:0000313" key="3">
    <source>
        <dbReference type="Proteomes" id="UP001196413"/>
    </source>
</evidence>
<comment type="caution">
    <text evidence="2">The sequence shown here is derived from an EMBL/GenBank/DDBJ whole genome shotgun (WGS) entry which is preliminary data.</text>
</comment>
<feature type="compositionally biased region" description="Low complexity" evidence="1">
    <location>
        <begin position="84"/>
        <end position="107"/>
    </location>
</feature>
<name>A0AAD5QGP4_PARTN</name>
<dbReference type="EMBL" id="JAHQIW010000900">
    <property type="protein sequence ID" value="KAJ1350622.1"/>
    <property type="molecule type" value="Genomic_DNA"/>
</dbReference>